<feature type="domain" description="ABC transporter" evidence="8">
    <location>
        <begin position="310"/>
        <end position="534"/>
    </location>
</feature>
<dbReference type="Pfam" id="PF00005">
    <property type="entry name" value="ABC_tran"/>
    <property type="match status" value="2"/>
</dbReference>
<keyword evidence="5 7" id="KW-1133">Transmembrane helix</keyword>
<evidence type="ECO:0000259" key="8">
    <source>
        <dbReference type="PROSITE" id="PS50893"/>
    </source>
</evidence>
<feature type="transmembrane region" description="Helical" evidence="7">
    <location>
        <begin position="623"/>
        <end position="644"/>
    </location>
</feature>
<reference evidence="9 10" key="1">
    <citation type="submission" date="2019-04" db="EMBL/GenBank/DDBJ databases">
        <title>Friends and foes A comparative genomics study of 23 Aspergillus species from section Flavi.</title>
        <authorList>
            <consortium name="DOE Joint Genome Institute"/>
            <person name="Kjaerbolling I."/>
            <person name="Vesth T."/>
            <person name="Frisvad J.C."/>
            <person name="Nybo J.L."/>
            <person name="Theobald S."/>
            <person name="Kildgaard S."/>
            <person name="Isbrandt T."/>
            <person name="Kuo A."/>
            <person name="Sato A."/>
            <person name="Lyhne E.K."/>
            <person name="Kogle M.E."/>
            <person name="Wiebenga A."/>
            <person name="Kun R.S."/>
            <person name="Lubbers R.J."/>
            <person name="Makela M.R."/>
            <person name="Barry K."/>
            <person name="Chovatia M."/>
            <person name="Clum A."/>
            <person name="Daum C."/>
            <person name="Haridas S."/>
            <person name="He G."/>
            <person name="LaButti K."/>
            <person name="Lipzen A."/>
            <person name="Mondo S."/>
            <person name="Riley R."/>
            <person name="Salamov A."/>
            <person name="Simmons B.A."/>
            <person name="Magnuson J.K."/>
            <person name="Henrissat B."/>
            <person name="Mortensen U.H."/>
            <person name="Larsen T.O."/>
            <person name="Devries R.P."/>
            <person name="Grigoriev I.V."/>
            <person name="Machida M."/>
            <person name="Baker S.E."/>
            <person name="Andersen M.R."/>
        </authorList>
    </citation>
    <scope>NUCLEOTIDE SEQUENCE [LARGE SCALE GENOMIC DNA]</scope>
    <source>
        <strain evidence="9 10">CBS 117626</strain>
    </source>
</reference>
<evidence type="ECO:0000256" key="7">
    <source>
        <dbReference type="SAM" id="Phobius"/>
    </source>
</evidence>
<feature type="transmembrane region" description="Helical" evidence="7">
    <location>
        <begin position="577"/>
        <end position="603"/>
    </location>
</feature>
<dbReference type="Gene3D" id="1.20.1560.10">
    <property type="entry name" value="ABC transporter type 1, transmembrane domain"/>
    <property type="match status" value="2"/>
</dbReference>
<evidence type="ECO:0000256" key="1">
    <source>
        <dbReference type="ARBA" id="ARBA00004141"/>
    </source>
</evidence>
<feature type="transmembrane region" description="Helical" evidence="7">
    <location>
        <begin position="55"/>
        <end position="73"/>
    </location>
</feature>
<dbReference type="GO" id="GO:0016887">
    <property type="term" value="F:ATP hydrolysis activity"/>
    <property type="evidence" value="ECO:0007669"/>
    <property type="project" value="InterPro"/>
</dbReference>
<dbReference type="AlphaFoldDB" id="A0A5N6VB82"/>
<evidence type="ECO:0000256" key="2">
    <source>
        <dbReference type="ARBA" id="ARBA00022692"/>
    </source>
</evidence>
<dbReference type="GO" id="GO:0042626">
    <property type="term" value="F:ATPase-coupled transmembrane transporter activity"/>
    <property type="evidence" value="ECO:0007669"/>
    <property type="project" value="TreeGrafter"/>
</dbReference>
<dbReference type="InterPro" id="IPR003439">
    <property type="entry name" value="ABC_transporter-like_ATP-bd"/>
</dbReference>
<keyword evidence="10" id="KW-1185">Reference proteome</keyword>
<dbReference type="GO" id="GO:0005524">
    <property type="term" value="F:ATP binding"/>
    <property type="evidence" value="ECO:0007669"/>
    <property type="project" value="UniProtKB-KW"/>
</dbReference>
<dbReference type="SUPFAM" id="SSF90123">
    <property type="entry name" value="ABC transporter transmembrane region"/>
    <property type="match status" value="1"/>
</dbReference>
<keyword evidence="4" id="KW-0067">ATP-binding</keyword>
<dbReference type="InterPro" id="IPR050173">
    <property type="entry name" value="ABC_transporter_C-like"/>
</dbReference>
<feature type="transmembrane region" description="Helical" evidence="7">
    <location>
        <begin position="683"/>
        <end position="704"/>
    </location>
</feature>
<dbReference type="PROSITE" id="PS50893">
    <property type="entry name" value="ABC_TRANSPORTER_2"/>
    <property type="match status" value="2"/>
</dbReference>
<dbReference type="GO" id="GO:0016020">
    <property type="term" value="C:membrane"/>
    <property type="evidence" value="ECO:0007669"/>
    <property type="project" value="UniProtKB-SubCell"/>
</dbReference>
<keyword evidence="3" id="KW-0547">Nucleotide-binding</keyword>
<dbReference type="PANTHER" id="PTHR24223">
    <property type="entry name" value="ATP-BINDING CASSETTE SUB-FAMILY C"/>
    <property type="match status" value="1"/>
</dbReference>
<name>A0A5N6VB82_ASPTM</name>
<protein>
    <submittedName>
        <fullName evidence="9">P-loop containing nucleoside triphosphate hydrolase protein</fullName>
    </submittedName>
</protein>
<sequence length="1059" mass="118060">MAAFGSQIFCLFPLPTENAGTLQTDFLSAAISLLGDVLLLTAPKMSFQYQLPTGLVAWLALLKAILIFLEFCSKKQFLMPHSRELPPEQLAGSFGKTFFTWIYPILGKGYTRILKPLDIPDLERRLSSEHLRTDILRAWDQRGKPETTITLPVTLLRFTRGPFISAIIPRLFLILFRYCQPVLINAAVRFVNNQSDNQNDPNYGYWLIISTAVYHHQLNRLQIMFRGALIAILHQRALHVGSRHYENGGPITLMSVDVEALSTLGDMLHETWAYSLEVIIGTTLLAGQIGWLCLVPLVGCPVSEPRKYKIRYDCDGITNYLIHGTNEDRRLDIRKAQVGSDITESQKRAAIFLADVTIQYPHTSKPILKQLNWVCAQEPWLPSGSIKEVICGGLQIDKMWYEQVLLASDLIKDLVALPDGDRTEIKFPGLNLSGGQRQRVALARVLYARCEIIILDDIFRALDGKTEKAIVHNLLGPGGIFRKHGTTAVVITNSAQYFPLSDHILVLSESKIQLQGSWYELQHDTQQISKFMPNEPEYRDVLQEAESRVGPNTQEDSRVDAAQDLIRQSGDLKLYAYYLNAMGVWNGIFMLICTASYSFFITFSQYWLKWWAEAGGEKAACYMGGYLMLALVAWISTNGTMWFGEDIQLVDRQLPNTFQVLGTLGTIDSSQKPTYLLFCLQRWLNLVLDLLIAVVAVGLVALAVTSQGTERATAVGLSLNVIILANTTLLRLVEAWASLEVSLGAIARLRSVVTETPQEENTGEQRLSPPVNWPISGSIVLRDLEASYSPPKPALENICLKVNAGQKLFVCGRTGSGKSTLLLAFLRLLDLQYGSVTIDNIDISNMSKTYLRRHCFITVPQDPFILAAATLRINLDPDESLPDATLIEVLEKTRLWEHFCQFSKLSHRSPSAVEALLDLPMSSLPPLSAGQQQLLSLSRALAHRRTSTYSGYSDLQTQVAVAERRPILLLDEATSALDPDTEAVMQDVIEAEFTQKGYSVIIVAHRVSGMIKYFRDNVDAVAWMNGGRIERVVHTQAAAGLVQDDREGGGSNICTTRSP</sequence>
<evidence type="ECO:0000256" key="5">
    <source>
        <dbReference type="ARBA" id="ARBA00022989"/>
    </source>
</evidence>
<dbReference type="Gene3D" id="3.40.50.300">
    <property type="entry name" value="P-loop containing nucleotide triphosphate hydrolases"/>
    <property type="match status" value="2"/>
</dbReference>
<dbReference type="SMART" id="SM00382">
    <property type="entry name" value="AAA"/>
    <property type="match status" value="2"/>
</dbReference>
<keyword evidence="9" id="KW-0378">Hydrolase</keyword>
<evidence type="ECO:0000256" key="6">
    <source>
        <dbReference type="ARBA" id="ARBA00023136"/>
    </source>
</evidence>
<evidence type="ECO:0000313" key="9">
    <source>
        <dbReference type="EMBL" id="KAE8168202.1"/>
    </source>
</evidence>
<proteinExistence type="predicted"/>
<evidence type="ECO:0000256" key="3">
    <source>
        <dbReference type="ARBA" id="ARBA00022741"/>
    </source>
</evidence>
<dbReference type="PROSITE" id="PS00211">
    <property type="entry name" value="ABC_TRANSPORTER_1"/>
    <property type="match status" value="2"/>
</dbReference>
<organism evidence="9 10">
    <name type="scientific">Aspergillus tamarii</name>
    <dbReference type="NCBI Taxonomy" id="41984"/>
    <lineage>
        <taxon>Eukaryota</taxon>
        <taxon>Fungi</taxon>
        <taxon>Dikarya</taxon>
        <taxon>Ascomycota</taxon>
        <taxon>Pezizomycotina</taxon>
        <taxon>Eurotiomycetes</taxon>
        <taxon>Eurotiomycetidae</taxon>
        <taxon>Eurotiales</taxon>
        <taxon>Aspergillaceae</taxon>
        <taxon>Aspergillus</taxon>
        <taxon>Aspergillus subgen. Circumdati</taxon>
    </lineage>
</organism>
<dbReference type="SUPFAM" id="SSF52540">
    <property type="entry name" value="P-loop containing nucleoside triphosphate hydrolases"/>
    <property type="match status" value="2"/>
</dbReference>
<dbReference type="Proteomes" id="UP000326950">
    <property type="component" value="Unassembled WGS sequence"/>
</dbReference>
<gene>
    <name evidence="9" type="ORF">BDV40DRAFT_284192</name>
</gene>
<keyword evidence="6 7" id="KW-0472">Membrane</keyword>
<dbReference type="PANTHER" id="PTHR24223:SF345">
    <property type="entry name" value="ABC MULTIDRUG TRANSPORTER (EUROFUNG)"/>
    <property type="match status" value="1"/>
</dbReference>
<evidence type="ECO:0000313" key="10">
    <source>
        <dbReference type="Proteomes" id="UP000326950"/>
    </source>
</evidence>
<comment type="subcellular location">
    <subcellularLocation>
        <location evidence="1">Membrane</location>
        <topology evidence="1">Multi-pass membrane protein</topology>
    </subcellularLocation>
</comment>
<feature type="domain" description="ABC transporter" evidence="8">
    <location>
        <begin position="779"/>
        <end position="1051"/>
    </location>
</feature>
<keyword evidence="2 7" id="KW-0812">Transmembrane</keyword>
<dbReference type="OrthoDB" id="4139357at2759"/>
<dbReference type="InterPro" id="IPR017871">
    <property type="entry name" value="ABC_transporter-like_CS"/>
</dbReference>
<dbReference type="EMBL" id="ML738586">
    <property type="protein sequence ID" value="KAE8168202.1"/>
    <property type="molecule type" value="Genomic_DNA"/>
</dbReference>
<evidence type="ECO:0000256" key="4">
    <source>
        <dbReference type="ARBA" id="ARBA00022840"/>
    </source>
</evidence>
<dbReference type="InterPro" id="IPR003593">
    <property type="entry name" value="AAA+_ATPase"/>
</dbReference>
<dbReference type="InterPro" id="IPR027417">
    <property type="entry name" value="P-loop_NTPase"/>
</dbReference>
<dbReference type="InterPro" id="IPR036640">
    <property type="entry name" value="ABC1_TM_sf"/>
</dbReference>
<accession>A0A5N6VB82</accession>